<reference evidence="6" key="2">
    <citation type="submission" date="2020-10" db="UniProtKB">
        <authorList>
            <consortium name="WormBaseParasite"/>
        </authorList>
    </citation>
    <scope>IDENTIFICATION</scope>
</reference>
<feature type="domain" description="SHSP" evidence="4">
    <location>
        <begin position="65"/>
        <end position="163"/>
    </location>
</feature>
<evidence type="ECO:0000259" key="4">
    <source>
        <dbReference type="PROSITE" id="PS01031"/>
    </source>
</evidence>
<reference evidence="5" key="1">
    <citation type="journal article" date="2013" name="Genetics">
        <title>The draft genome and transcriptome of Panagrellus redivivus are shaped by the harsh demands of a free-living lifestyle.</title>
        <authorList>
            <person name="Srinivasan J."/>
            <person name="Dillman A.R."/>
            <person name="Macchietto M.G."/>
            <person name="Heikkinen L."/>
            <person name="Lakso M."/>
            <person name="Fracchia K.M."/>
            <person name="Antoshechkin I."/>
            <person name="Mortazavi A."/>
            <person name="Wong G."/>
            <person name="Sternberg P.W."/>
        </authorList>
    </citation>
    <scope>NUCLEOTIDE SEQUENCE [LARGE SCALE GENOMIC DNA]</scope>
    <source>
        <strain evidence="5">MT8872</strain>
    </source>
</reference>
<dbReference type="AlphaFoldDB" id="A0A7E4W1G3"/>
<keyword evidence="5" id="KW-1185">Reference proteome</keyword>
<dbReference type="InterPro" id="IPR001436">
    <property type="entry name" value="Alpha-crystallin/sHSP_animal"/>
</dbReference>
<dbReference type="GO" id="GO:0005737">
    <property type="term" value="C:cytoplasm"/>
    <property type="evidence" value="ECO:0007669"/>
    <property type="project" value="TreeGrafter"/>
</dbReference>
<proteinExistence type="inferred from homology"/>
<evidence type="ECO:0000313" key="6">
    <source>
        <dbReference type="WBParaSite" id="Pan_g5789.t1"/>
    </source>
</evidence>
<name>A0A7E4W1G3_PANRE</name>
<dbReference type="CDD" id="cd06526">
    <property type="entry name" value="metazoan_ACD"/>
    <property type="match status" value="1"/>
</dbReference>
<organism evidence="5 6">
    <name type="scientific">Panagrellus redivivus</name>
    <name type="common">Microworm</name>
    <dbReference type="NCBI Taxonomy" id="6233"/>
    <lineage>
        <taxon>Eukaryota</taxon>
        <taxon>Metazoa</taxon>
        <taxon>Ecdysozoa</taxon>
        <taxon>Nematoda</taxon>
        <taxon>Chromadorea</taxon>
        <taxon>Rhabditida</taxon>
        <taxon>Tylenchina</taxon>
        <taxon>Panagrolaimomorpha</taxon>
        <taxon>Panagrolaimoidea</taxon>
        <taxon>Panagrolaimidae</taxon>
        <taxon>Panagrellus</taxon>
    </lineage>
</organism>
<dbReference type="Pfam" id="PF00011">
    <property type="entry name" value="HSP20"/>
    <property type="match status" value="1"/>
</dbReference>
<dbReference type="GO" id="GO:0009408">
    <property type="term" value="P:response to heat"/>
    <property type="evidence" value="ECO:0007669"/>
    <property type="project" value="TreeGrafter"/>
</dbReference>
<evidence type="ECO:0000313" key="5">
    <source>
        <dbReference type="Proteomes" id="UP000492821"/>
    </source>
</evidence>
<evidence type="ECO:0000256" key="1">
    <source>
        <dbReference type="PROSITE-ProRule" id="PRU00285"/>
    </source>
</evidence>
<protein>
    <submittedName>
        <fullName evidence="6">SHSP domain-containing protein</fullName>
    </submittedName>
</protein>
<dbReference type="InterPro" id="IPR008978">
    <property type="entry name" value="HSP20-like_chaperone"/>
</dbReference>
<dbReference type="InterPro" id="IPR002068">
    <property type="entry name" value="A-crystallin/Hsp20_dom"/>
</dbReference>
<evidence type="ECO:0000256" key="2">
    <source>
        <dbReference type="RuleBase" id="RU003616"/>
    </source>
</evidence>
<dbReference type="Proteomes" id="UP000492821">
    <property type="component" value="Unassembled WGS sequence"/>
</dbReference>
<feature type="compositionally biased region" description="Low complexity" evidence="3">
    <location>
        <begin position="32"/>
        <end position="44"/>
    </location>
</feature>
<sequence length="163" mass="18517">MAPNAYYLNGTRRPTSSLGSSSPTNFSSGYQSSQFSPNSENSSNHWRKSSNYERYYDNVNQVDRLLEKLRESPSKIINEKRKFTAIVDMAHFRPEDIEITLQEGRLTIRAEQEVPIDGKTSVVKVFIRKFSIPNDVRHEMVATELSPSGILKITALRNTSTSN</sequence>
<dbReference type="PANTHER" id="PTHR45640">
    <property type="entry name" value="HEAT SHOCK PROTEIN HSP-12.2-RELATED"/>
    <property type="match status" value="1"/>
</dbReference>
<dbReference type="PROSITE" id="PS01031">
    <property type="entry name" value="SHSP"/>
    <property type="match status" value="1"/>
</dbReference>
<dbReference type="PANTHER" id="PTHR45640:SF26">
    <property type="entry name" value="RE23625P"/>
    <property type="match status" value="1"/>
</dbReference>
<dbReference type="GO" id="GO:0042026">
    <property type="term" value="P:protein refolding"/>
    <property type="evidence" value="ECO:0007669"/>
    <property type="project" value="TreeGrafter"/>
</dbReference>
<dbReference type="WBParaSite" id="Pan_g5789.t1">
    <property type="protein sequence ID" value="Pan_g5789.t1"/>
    <property type="gene ID" value="Pan_g5789"/>
</dbReference>
<feature type="region of interest" description="Disordered" evidence="3">
    <location>
        <begin position="1"/>
        <end position="46"/>
    </location>
</feature>
<feature type="compositionally biased region" description="Polar residues" evidence="3">
    <location>
        <begin position="12"/>
        <end position="31"/>
    </location>
</feature>
<dbReference type="GO" id="GO:0051082">
    <property type="term" value="F:unfolded protein binding"/>
    <property type="evidence" value="ECO:0007669"/>
    <property type="project" value="TreeGrafter"/>
</dbReference>
<dbReference type="Gene3D" id="2.60.40.790">
    <property type="match status" value="1"/>
</dbReference>
<comment type="similarity">
    <text evidence="1 2">Belongs to the small heat shock protein (HSP20) family.</text>
</comment>
<evidence type="ECO:0000256" key="3">
    <source>
        <dbReference type="SAM" id="MobiDB-lite"/>
    </source>
</evidence>
<accession>A0A7E4W1G3</accession>
<dbReference type="SUPFAM" id="SSF49764">
    <property type="entry name" value="HSP20-like chaperones"/>
    <property type="match status" value="1"/>
</dbReference>
<dbReference type="GO" id="GO:0005634">
    <property type="term" value="C:nucleus"/>
    <property type="evidence" value="ECO:0007669"/>
    <property type="project" value="TreeGrafter"/>
</dbReference>